<feature type="domain" description="HTH lysR-type" evidence="5">
    <location>
        <begin position="26"/>
        <end position="83"/>
    </location>
</feature>
<dbReference type="EMBL" id="QGKU01000038">
    <property type="protein sequence ID" value="PWR02296.1"/>
    <property type="molecule type" value="Genomic_DNA"/>
</dbReference>
<dbReference type="GO" id="GO:0003700">
    <property type="term" value="F:DNA-binding transcription factor activity"/>
    <property type="evidence" value="ECO:0007669"/>
    <property type="project" value="InterPro"/>
</dbReference>
<dbReference type="SUPFAM" id="SSF53850">
    <property type="entry name" value="Periplasmic binding protein-like II"/>
    <property type="match status" value="1"/>
</dbReference>
<keyword evidence="2" id="KW-0805">Transcription regulation</keyword>
<dbReference type="Gene3D" id="1.10.10.10">
    <property type="entry name" value="Winged helix-like DNA-binding domain superfamily/Winged helix DNA-binding domain"/>
    <property type="match status" value="1"/>
</dbReference>
<dbReference type="InterPro" id="IPR058163">
    <property type="entry name" value="LysR-type_TF_proteobact-type"/>
</dbReference>
<proteinExistence type="inferred from homology"/>
<dbReference type="InterPro" id="IPR005119">
    <property type="entry name" value="LysR_subst-bd"/>
</dbReference>
<dbReference type="InterPro" id="IPR036388">
    <property type="entry name" value="WH-like_DNA-bd_sf"/>
</dbReference>
<dbReference type="Pfam" id="PF00126">
    <property type="entry name" value="HTH_1"/>
    <property type="match status" value="1"/>
</dbReference>
<reference evidence="6 7" key="1">
    <citation type="submission" date="2018-05" db="EMBL/GenBank/DDBJ databases">
        <title>Rhodobacteraceae gen. nov., sp. nov. isolated from sea water.</title>
        <authorList>
            <person name="Ren Y."/>
        </authorList>
    </citation>
    <scope>NUCLEOTIDE SEQUENCE [LARGE SCALE GENOMIC DNA]</scope>
    <source>
        <strain evidence="6 7">TG-679</strain>
    </source>
</reference>
<keyword evidence="4" id="KW-0804">Transcription</keyword>
<evidence type="ECO:0000313" key="7">
    <source>
        <dbReference type="Proteomes" id="UP000245680"/>
    </source>
</evidence>
<dbReference type="CDD" id="cd08422">
    <property type="entry name" value="PBP2_CrgA_like"/>
    <property type="match status" value="1"/>
</dbReference>
<dbReference type="PROSITE" id="PS50931">
    <property type="entry name" value="HTH_LYSR"/>
    <property type="match status" value="1"/>
</dbReference>
<dbReference type="Pfam" id="PF03466">
    <property type="entry name" value="LysR_substrate"/>
    <property type="match status" value="1"/>
</dbReference>
<dbReference type="GO" id="GO:0006351">
    <property type="term" value="P:DNA-templated transcription"/>
    <property type="evidence" value="ECO:0007669"/>
    <property type="project" value="TreeGrafter"/>
</dbReference>
<dbReference type="PANTHER" id="PTHR30537:SF5">
    <property type="entry name" value="HTH-TYPE TRANSCRIPTIONAL ACTIVATOR TTDR-RELATED"/>
    <property type="match status" value="1"/>
</dbReference>
<evidence type="ECO:0000256" key="4">
    <source>
        <dbReference type="ARBA" id="ARBA00023163"/>
    </source>
</evidence>
<dbReference type="InterPro" id="IPR036390">
    <property type="entry name" value="WH_DNA-bd_sf"/>
</dbReference>
<dbReference type="Gene3D" id="3.40.190.290">
    <property type="match status" value="1"/>
</dbReference>
<gene>
    <name evidence="6" type="ORF">DKT77_12130</name>
</gene>
<evidence type="ECO:0000256" key="1">
    <source>
        <dbReference type="ARBA" id="ARBA00009437"/>
    </source>
</evidence>
<dbReference type="Proteomes" id="UP000245680">
    <property type="component" value="Unassembled WGS sequence"/>
</dbReference>
<accession>A0A2V2LGC4</accession>
<comment type="similarity">
    <text evidence="1">Belongs to the LysR transcriptional regulatory family.</text>
</comment>
<dbReference type="AlphaFoldDB" id="A0A2V2LGC4"/>
<organism evidence="6 7">
    <name type="scientific">Meridianimarinicoccus roseus</name>
    <dbReference type="NCBI Taxonomy" id="2072018"/>
    <lineage>
        <taxon>Bacteria</taxon>
        <taxon>Pseudomonadati</taxon>
        <taxon>Pseudomonadota</taxon>
        <taxon>Alphaproteobacteria</taxon>
        <taxon>Rhodobacterales</taxon>
        <taxon>Paracoccaceae</taxon>
        <taxon>Meridianimarinicoccus</taxon>
    </lineage>
</organism>
<dbReference type="InterPro" id="IPR000847">
    <property type="entry name" value="LysR_HTH_N"/>
</dbReference>
<dbReference type="PANTHER" id="PTHR30537">
    <property type="entry name" value="HTH-TYPE TRANSCRIPTIONAL REGULATOR"/>
    <property type="match status" value="1"/>
</dbReference>
<evidence type="ECO:0000256" key="3">
    <source>
        <dbReference type="ARBA" id="ARBA00023125"/>
    </source>
</evidence>
<keyword evidence="7" id="KW-1185">Reference proteome</keyword>
<sequence>MTGTMPIGAAAKPCFVPQKKAAGRQMDLNTLREFSAIVAEGSFAAAARKLGIPKSTMSKRIQDLEAALGVRLIERTTRRLSLTAEGALVLSRADRILDDAGEITRALAAPDGAVRGHLRLAVPVMFGQAFIGQIVAASRRLYPDLTLEVVLTDSQPDLIEEGFDAAIRVGQPADSPFVAQTFARSHRVTVAAPGLCMMPLDNPGALAGLPVLLFGIGLVQTWHFTQGRTERSVRLAGGLAMTSYFALRDAAIGGAGVAQLPLFLVEQDIAEGRLVPVLTGWDTPSAELSFVYPSPQALSARLRAFRDLLVQAFPDGTLHGGVLRAGG</sequence>
<name>A0A2V2LGC4_9RHOB</name>
<keyword evidence="3" id="KW-0238">DNA-binding</keyword>
<comment type="caution">
    <text evidence="6">The sequence shown here is derived from an EMBL/GenBank/DDBJ whole genome shotgun (WGS) entry which is preliminary data.</text>
</comment>
<dbReference type="GO" id="GO:0043565">
    <property type="term" value="F:sequence-specific DNA binding"/>
    <property type="evidence" value="ECO:0007669"/>
    <property type="project" value="TreeGrafter"/>
</dbReference>
<dbReference type="SUPFAM" id="SSF46785">
    <property type="entry name" value="Winged helix' DNA-binding domain"/>
    <property type="match status" value="1"/>
</dbReference>
<evidence type="ECO:0000259" key="5">
    <source>
        <dbReference type="PROSITE" id="PS50931"/>
    </source>
</evidence>
<evidence type="ECO:0000256" key="2">
    <source>
        <dbReference type="ARBA" id="ARBA00023015"/>
    </source>
</evidence>
<protein>
    <submittedName>
        <fullName evidence="6">LysR family transcriptional regulator</fullName>
    </submittedName>
</protein>
<evidence type="ECO:0000313" key="6">
    <source>
        <dbReference type="EMBL" id="PWR02296.1"/>
    </source>
</evidence>
<dbReference type="FunFam" id="1.10.10.10:FF:000001">
    <property type="entry name" value="LysR family transcriptional regulator"/>
    <property type="match status" value="1"/>
</dbReference>